<accession>A0ABD2VYV5</accession>
<proteinExistence type="predicted"/>
<comment type="caution">
    <text evidence="1">The sequence shown here is derived from an EMBL/GenBank/DDBJ whole genome shotgun (WGS) entry which is preliminary data.</text>
</comment>
<evidence type="ECO:0000313" key="2">
    <source>
        <dbReference type="Proteomes" id="UP001627154"/>
    </source>
</evidence>
<keyword evidence="2" id="KW-1185">Reference proteome</keyword>
<evidence type="ECO:0000313" key="1">
    <source>
        <dbReference type="EMBL" id="KAL3385915.1"/>
    </source>
</evidence>
<reference evidence="1 2" key="1">
    <citation type="journal article" date="2024" name="bioRxiv">
        <title>A reference genome for Trichogramma kaykai: A tiny desert-dwelling parasitoid wasp with competing sex-ratio distorters.</title>
        <authorList>
            <person name="Culotta J."/>
            <person name="Lindsey A.R."/>
        </authorList>
    </citation>
    <scope>NUCLEOTIDE SEQUENCE [LARGE SCALE GENOMIC DNA]</scope>
    <source>
        <strain evidence="1 2">KSX58</strain>
    </source>
</reference>
<sequence length="86" mass="9613">MVFRIRSLSECSLDLPAATDQQGQVRFIAESSQPILRGQRDFQPHAELTPEQHRISVTTRPTSLADKQVGTCTRQLGPDPFPDHLS</sequence>
<name>A0ABD2VYV5_9HYME</name>
<protein>
    <submittedName>
        <fullName evidence="1">Uncharacterized protein</fullName>
    </submittedName>
</protein>
<dbReference type="AlphaFoldDB" id="A0ABD2VYV5"/>
<gene>
    <name evidence="1" type="ORF">TKK_018439</name>
</gene>
<dbReference type="Proteomes" id="UP001627154">
    <property type="component" value="Unassembled WGS sequence"/>
</dbReference>
<dbReference type="EMBL" id="JBJJXI010000149">
    <property type="protein sequence ID" value="KAL3385915.1"/>
    <property type="molecule type" value="Genomic_DNA"/>
</dbReference>
<organism evidence="1 2">
    <name type="scientific">Trichogramma kaykai</name>
    <dbReference type="NCBI Taxonomy" id="54128"/>
    <lineage>
        <taxon>Eukaryota</taxon>
        <taxon>Metazoa</taxon>
        <taxon>Ecdysozoa</taxon>
        <taxon>Arthropoda</taxon>
        <taxon>Hexapoda</taxon>
        <taxon>Insecta</taxon>
        <taxon>Pterygota</taxon>
        <taxon>Neoptera</taxon>
        <taxon>Endopterygota</taxon>
        <taxon>Hymenoptera</taxon>
        <taxon>Apocrita</taxon>
        <taxon>Proctotrupomorpha</taxon>
        <taxon>Chalcidoidea</taxon>
        <taxon>Trichogrammatidae</taxon>
        <taxon>Trichogramma</taxon>
    </lineage>
</organism>